<dbReference type="GO" id="GO:0008961">
    <property type="term" value="F:phosphatidylglycerol-prolipoprotein diacylglyceryl transferase activity"/>
    <property type="evidence" value="ECO:0007669"/>
    <property type="project" value="UniProtKB-UniRule"/>
</dbReference>
<feature type="transmembrane region" description="Helical" evidence="7">
    <location>
        <begin position="262"/>
        <end position="289"/>
    </location>
</feature>
<dbReference type="NCBIfam" id="TIGR00544">
    <property type="entry name" value="lgt"/>
    <property type="match status" value="1"/>
</dbReference>
<keyword evidence="5 7" id="KW-1133">Transmembrane helix</keyword>
<feature type="transmembrane region" description="Helical" evidence="7">
    <location>
        <begin position="29"/>
        <end position="49"/>
    </location>
</feature>
<comment type="subcellular location">
    <subcellularLocation>
        <location evidence="7">Cell membrane</location>
        <topology evidence="7">Multi-pass membrane protein</topology>
    </subcellularLocation>
</comment>
<comment type="similarity">
    <text evidence="1 7">Belongs to the Lgt family.</text>
</comment>
<reference evidence="8 9" key="1">
    <citation type="submission" date="2013-04" db="EMBL/GenBank/DDBJ databases">
        <title>Shimia sp. 22II-S11-Z10 Genome Sequencing.</title>
        <authorList>
            <person name="Lai Q."/>
            <person name="Li G."/>
            <person name="Shao Z."/>
        </authorList>
    </citation>
    <scope>NUCLEOTIDE SEQUENCE [LARGE SCALE GENOMIC DNA]</scope>
    <source>
        <strain evidence="9">22II-S11-Z10</strain>
    </source>
</reference>
<dbReference type="EMBL" id="AQQY01000011">
    <property type="protein sequence ID" value="KCV81097.1"/>
    <property type="molecule type" value="Genomic_DNA"/>
</dbReference>
<keyword evidence="2 7" id="KW-1003">Cell membrane</keyword>
<protein>
    <recommendedName>
        <fullName evidence="7">Phosphatidylglycerol--prolipoprotein diacylglyceryl transferase</fullName>
        <ecNumber evidence="7">2.5.1.145</ecNumber>
    </recommendedName>
</protein>
<dbReference type="HAMAP" id="MF_01147">
    <property type="entry name" value="Lgt"/>
    <property type="match status" value="1"/>
</dbReference>
<evidence type="ECO:0000313" key="9">
    <source>
        <dbReference type="Proteomes" id="UP000024836"/>
    </source>
</evidence>
<feature type="binding site" evidence="7">
    <location>
        <position position="153"/>
    </location>
    <ligand>
        <name>a 1,2-diacyl-sn-glycero-3-phospho-(1'-sn-glycerol)</name>
        <dbReference type="ChEBI" id="CHEBI:64716"/>
    </ligand>
</feature>
<feature type="transmembrane region" description="Helical" evidence="7">
    <location>
        <begin position="110"/>
        <end position="128"/>
    </location>
</feature>
<evidence type="ECO:0000256" key="1">
    <source>
        <dbReference type="ARBA" id="ARBA00007150"/>
    </source>
</evidence>
<organism evidence="8 9">
    <name type="scientific">Actibacterium atlanticum</name>
    <dbReference type="NCBI Taxonomy" id="1461693"/>
    <lineage>
        <taxon>Bacteria</taxon>
        <taxon>Pseudomonadati</taxon>
        <taxon>Pseudomonadota</taxon>
        <taxon>Alphaproteobacteria</taxon>
        <taxon>Rhodobacterales</taxon>
        <taxon>Roseobacteraceae</taxon>
        <taxon>Actibacterium</taxon>
    </lineage>
</organism>
<feature type="transmembrane region" description="Helical" evidence="7">
    <location>
        <begin position="70"/>
        <end position="90"/>
    </location>
</feature>
<dbReference type="STRING" id="1461693.ATO10_14029"/>
<dbReference type="EC" id="2.5.1.145" evidence="7"/>
<dbReference type="AlphaFoldDB" id="A0A058ZIT2"/>
<proteinExistence type="inferred from homology"/>
<evidence type="ECO:0000256" key="5">
    <source>
        <dbReference type="ARBA" id="ARBA00022989"/>
    </source>
</evidence>
<comment type="pathway">
    <text evidence="7">Protein modification; lipoprotein biosynthesis (diacylglyceryl transfer).</text>
</comment>
<dbReference type="eggNOG" id="COG0682">
    <property type="taxonomic scope" value="Bacteria"/>
</dbReference>
<dbReference type="UniPathway" id="UPA00664"/>
<accession>A0A058ZIT2</accession>
<dbReference type="PROSITE" id="PS01311">
    <property type="entry name" value="LGT"/>
    <property type="match status" value="1"/>
</dbReference>
<keyword evidence="8" id="KW-0449">Lipoprotein</keyword>
<keyword evidence="6 7" id="KW-0472">Membrane</keyword>
<dbReference type="GO" id="GO:0042158">
    <property type="term" value="P:lipoprotein biosynthetic process"/>
    <property type="evidence" value="ECO:0007669"/>
    <property type="project" value="UniProtKB-UniRule"/>
</dbReference>
<feature type="transmembrane region" description="Helical" evidence="7">
    <location>
        <begin position="140"/>
        <end position="158"/>
    </location>
</feature>
<dbReference type="PANTHER" id="PTHR30589">
    <property type="entry name" value="PROLIPOPROTEIN DIACYLGLYCERYL TRANSFERASE"/>
    <property type="match status" value="1"/>
</dbReference>
<dbReference type="PATRIC" id="fig|1461693.3.peg.2834"/>
<dbReference type="OrthoDB" id="871140at2"/>
<evidence type="ECO:0000256" key="7">
    <source>
        <dbReference type="HAMAP-Rule" id="MF_01147"/>
    </source>
</evidence>
<comment type="caution">
    <text evidence="8">The sequence shown here is derived from an EMBL/GenBank/DDBJ whole genome shotgun (WGS) entry which is preliminary data.</text>
</comment>
<evidence type="ECO:0000256" key="6">
    <source>
        <dbReference type="ARBA" id="ARBA00023136"/>
    </source>
</evidence>
<dbReference type="PANTHER" id="PTHR30589:SF0">
    <property type="entry name" value="PHOSPHATIDYLGLYCEROL--PROLIPOPROTEIN DIACYLGLYCERYL TRANSFERASE"/>
    <property type="match status" value="1"/>
</dbReference>
<dbReference type="GO" id="GO:0005886">
    <property type="term" value="C:plasma membrane"/>
    <property type="evidence" value="ECO:0007669"/>
    <property type="project" value="UniProtKB-SubCell"/>
</dbReference>
<keyword evidence="8" id="KW-0328">Glycosyltransferase</keyword>
<evidence type="ECO:0000256" key="2">
    <source>
        <dbReference type="ARBA" id="ARBA00022475"/>
    </source>
</evidence>
<keyword evidence="4 7" id="KW-0812">Transmembrane</keyword>
<dbReference type="InterPro" id="IPR001640">
    <property type="entry name" value="Lgt"/>
</dbReference>
<evidence type="ECO:0000313" key="8">
    <source>
        <dbReference type="EMBL" id="KCV81097.1"/>
    </source>
</evidence>
<comment type="catalytic activity">
    <reaction evidence="7">
        <text>L-cysteinyl-[prolipoprotein] + a 1,2-diacyl-sn-glycero-3-phospho-(1'-sn-glycerol) = an S-1,2-diacyl-sn-glyceryl-L-cysteinyl-[prolipoprotein] + sn-glycerol 1-phosphate + H(+)</text>
        <dbReference type="Rhea" id="RHEA:56712"/>
        <dbReference type="Rhea" id="RHEA-COMP:14679"/>
        <dbReference type="Rhea" id="RHEA-COMP:14680"/>
        <dbReference type="ChEBI" id="CHEBI:15378"/>
        <dbReference type="ChEBI" id="CHEBI:29950"/>
        <dbReference type="ChEBI" id="CHEBI:57685"/>
        <dbReference type="ChEBI" id="CHEBI:64716"/>
        <dbReference type="ChEBI" id="CHEBI:140658"/>
        <dbReference type="EC" id="2.5.1.145"/>
    </reaction>
</comment>
<keyword evidence="3 7" id="KW-0808">Transferase</keyword>
<dbReference type="RefSeq" id="WP_051598161.1">
    <property type="nucleotide sequence ID" value="NZ_AQQY01000011.1"/>
</dbReference>
<gene>
    <name evidence="7" type="primary">lgt</name>
    <name evidence="8" type="ORF">ATO10_14029</name>
</gene>
<sequence length="307" mass="33711">MTLAALPFPEISPEIFSIEIGTMTFALRWYALAYIAGLLLGWRLCLRLIRQVAHWPDQTPPLTAQQLEQLLNWIVLGVILGGRLGFVLFYQPEHYLTRPLDVLKIWQGGMSFHGGFLGVSVAVLVFAWRNRLSVFGIADLLAISAPIGLFLGRLANFINAELWGRPTSLPWGVVFPGEAAQFCPGVVGLCARHPSQVYEAVLEGLVLGALLLTLGLRYAWLRSPGALTGVFLAGYGLARFLVEFVRQPDLQFVTDANPIGHVLHFGIGGLTMGQLLSAPMIVVGMALIWRTRNGRQSRTAEKHAEMG</sequence>
<feature type="transmembrane region" description="Helical" evidence="7">
    <location>
        <begin position="200"/>
        <end position="219"/>
    </location>
</feature>
<dbReference type="Pfam" id="PF01790">
    <property type="entry name" value="LGT"/>
    <property type="match status" value="1"/>
</dbReference>
<keyword evidence="9" id="KW-1185">Reference proteome</keyword>
<comment type="function">
    <text evidence="7">Catalyzes the transfer of the diacylglyceryl group from phosphatidylglycerol to the sulfhydryl group of the N-terminal cysteine of a prolipoprotein, the first step in the formation of mature lipoproteins.</text>
</comment>
<evidence type="ECO:0000256" key="3">
    <source>
        <dbReference type="ARBA" id="ARBA00022679"/>
    </source>
</evidence>
<evidence type="ECO:0000256" key="4">
    <source>
        <dbReference type="ARBA" id="ARBA00022692"/>
    </source>
</evidence>
<name>A0A058ZIT2_9RHOB</name>
<dbReference type="Proteomes" id="UP000024836">
    <property type="component" value="Unassembled WGS sequence"/>
</dbReference>